<evidence type="ECO:0000313" key="9">
    <source>
        <dbReference type="EMBL" id="ABG11033.1"/>
    </source>
</evidence>
<evidence type="ECO:0000256" key="5">
    <source>
        <dbReference type="ARBA" id="ARBA00023002"/>
    </source>
</evidence>
<keyword evidence="3 8" id="KW-0349">Heme</keyword>
<dbReference type="PRINTS" id="PR00359">
    <property type="entry name" value="BP450"/>
</dbReference>
<evidence type="ECO:0000256" key="4">
    <source>
        <dbReference type="ARBA" id="ARBA00022723"/>
    </source>
</evidence>
<dbReference type="EMBL" id="CP000384">
    <property type="protein sequence ID" value="ABG11033.1"/>
    <property type="molecule type" value="Genomic_DNA"/>
</dbReference>
<dbReference type="InterPro" id="IPR001128">
    <property type="entry name" value="Cyt_P450"/>
</dbReference>
<keyword evidence="4 8" id="KW-0479">Metal-binding</keyword>
<dbReference type="SUPFAM" id="SSF48264">
    <property type="entry name" value="Cytochrome P450"/>
    <property type="match status" value="1"/>
</dbReference>
<comment type="cofactor">
    <cofactor evidence="1">
        <name>heme</name>
        <dbReference type="ChEBI" id="CHEBI:30413"/>
    </cofactor>
</comment>
<evidence type="ECO:0000256" key="3">
    <source>
        <dbReference type="ARBA" id="ARBA00022617"/>
    </source>
</evidence>
<evidence type="ECO:0000256" key="6">
    <source>
        <dbReference type="ARBA" id="ARBA00023004"/>
    </source>
</evidence>
<gene>
    <name evidence="9" type="ordered locus">Mmcs_4929</name>
</gene>
<dbReference type="GO" id="GO:0036199">
    <property type="term" value="F:cholest-4-en-3-one 26-monooxygenase activity"/>
    <property type="evidence" value="ECO:0007669"/>
    <property type="project" value="TreeGrafter"/>
</dbReference>
<organism evidence="9">
    <name type="scientific">Mycobacterium sp. (strain MCS)</name>
    <dbReference type="NCBI Taxonomy" id="164756"/>
    <lineage>
        <taxon>Bacteria</taxon>
        <taxon>Bacillati</taxon>
        <taxon>Actinomycetota</taxon>
        <taxon>Actinomycetes</taxon>
        <taxon>Mycobacteriales</taxon>
        <taxon>Mycobacteriaceae</taxon>
        <taxon>Mycobacterium</taxon>
    </lineage>
</organism>
<dbReference type="InterPro" id="IPR002397">
    <property type="entry name" value="Cyt_P450_B"/>
</dbReference>
<dbReference type="KEGG" id="mmc:Mmcs_4929"/>
<keyword evidence="7 8" id="KW-0503">Monooxygenase</keyword>
<dbReference type="GO" id="GO:0008395">
    <property type="term" value="F:steroid hydroxylase activity"/>
    <property type="evidence" value="ECO:0007669"/>
    <property type="project" value="TreeGrafter"/>
</dbReference>
<dbReference type="InterPro" id="IPR036396">
    <property type="entry name" value="Cyt_P450_sf"/>
</dbReference>
<evidence type="ECO:0000256" key="7">
    <source>
        <dbReference type="ARBA" id="ARBA00023033"/>
    </source>
</evidence>
<dbReference type="GO" id="GO:0020037">
    <property type="term" value="F:heme binding"/>
    <property type="evidence" value="ECO:0007669"/>
    <property type="project" value="InterPro"/>
</dbReference>
<dbReference type="PANTHER" id="PTHR46696">
    <property type="entry name" value="P450, PUTATIVE (EUROFUNG)-RELATED"/>
    <property type="match status" value="1"/>
</dbReference>
<dbReference type="CDD" id="cd11078">
    <property type="entry name" value="CYP130-like"/>
    <property type="match status" value="1"/>
</dbReference>
<dbReference type="AlphaFoldDB" id="A0A5Q5BRB0"/>
<proteinExistence type="inferred from homology"/>
<dbReference type="PANTHER" id="PTHR46696:SF4">
    <property type="entry name" value="BIOTIN BIOSYNTHESIS CYTOCHROME P450"/>
    <property type="match status" value="1"/>
</dbReference>
<dbReference type="Gene3D" id="1.10.630.10">
    <property type="entry name" value="Cytochrome P450"/>
    <property type="match status" value="1"/>
</dbReference>
<dbReference type="FunFam" id="1.10.630.10:FF:000018">
    <property type="entry name" value="Cytochrome P450 monooxygenase"/>
    <property type="match status" value="1"/>
</dbReference>
<protein>
    <submittedName>
        <fullName evidence="9">Cytochrome P450</fullName>
    </submittedName>
</protein>
<dbReference type="InterPro" id="IPR017972">
    <property type="entry name" value="Cyt_P450_CS"/>
</dbReference>
<evidence type="ECO:0000256" key="2">
    <source>
        <dbReference type="ARBA" id="ARBA00010617"/>
    </source>
</evidence>
<dbReference type="PROSITE" id="PS00086">
    <property type="entry name" value="CYTOCHROME_P450"/>
    <property type="match status" value="1"/>
</dbReference>
<dbReference type="GO" id="GO:0005506">
    <property type="term" value="F:iron ion binding"/>
    <property type="evidence" value="ECO:0007669"/>
    <property type="project" value="InterPro"/>
</dbReference>
<dbReference type="PRINTS" id="PR00385">
    <property type="entry name" value="P450"/>
</dbReference>
<evidence type="ECO:0000256" key="8">
    <source>
        <dbReference type="RuleBase" id="RU000461"/>
    </source>
</evidence>
<evidence type="ECO:0000256" key="1">
    <source>
        <dbReference type="ARBA" id="ARBA00001971"/>
    </source>
</evidence>
<keyword evidence="6 8" id="KW-0408">Iron</keyword>
<accession>A0A5Q5BRB0</accession>
<sequence>MSIDSPCRWLVCCTIVQVSELYYDPYHVEIDLDPYPVYRRLRDEAPLYYNEKLDFWGLSRFADVESALRDVENLSSAKGDILEVVKAEPVMPDGVFINEDPPLHTVHRLLVARAFTPRKMKAIEEQIRTFCAACLDPLTGGDRFDFTLDLGSEMPMRVIGMLVGMPDSLQRSVRKVAGARLRNKPGEPLPVKKDNYFNGNMFRDYVEWRKDNPSDDLVTELLNVEFEDIDGQRRKLREEELLVFLGVIANAGTETVGRLFGWLGKVLADHPDQRRELAADPSLIPGAVEEVLRLEPPVHHIARYVAKDVEYQGETLPAGSALLLMAGAANRDERRFDDPDVFDIRRNPNHLTFGRGAHFCLGASLARIEGRVALEEILRRWPDWTIDEDNAVRAPTSTVRGWDSMPALVGQ</sequence>
<name>A0A5Q5BRB0_MYCSS</name>
<dbReference type="GO" id="GO:0006707">
    <property type="term" value="P:cholesterol catabolic process"/>
    <property type="evidence" value="ECO:0007669"/>
    <property type="project" value="TreeGrafter"/>
</dbReference>
<reference evidence="9" key="1">
    <citation type="submission" date="2006-06" db="EMBL/GenBank/DDBJ databases">
        <title>Complete sequence of chromosome of Mycobacterium sp. MCS.</title>
        <authorList>
            <consortium name="US DOE Joint Genome Institute"/>
            <person name="Copeland A."/>
            <person name="Lucas S."/>
            <person name="Lapidus A."/>
            <person name="Barry K."/>
            <person name="Detter J.C."/>
            <person name="Glavina del Rio T."/>
            <person name="Hammon N."/>
            <person name="Israni S."/>
            <person name="Dalin E."/>
            <person name="Tice H."/>
            <person name="Pitluck S."/>
            <person name="Martinez M."/>
            <person name="Schmutz J."/>
            <person name="Larimer F."/>
            <person name="Land M."/>
            <person name="Hauser L."/>
            <person name="Kyrpides N."/>
            <person name="Kim E."/>
            <person name="Miller C.D."/>
            <person name="Hughes J.E."/>
            <person name="Anderson A.J."/>
            <person name="Sims R.C."/>
            <person name="Richardson P."/>
        </authorList>
    </citation>
    <scope>NUCLEOTIDE SEQUENCE [LARGE SCALE GENOMIC DNA]</scope>
    <source>
        <strain evidence="9">MCS</strain>
    </source>
</reference>
<keyword evidence="5 8" id="KW-0560">Oxidoreductase</keyword>
<comment type="similarity">
    <text evidence="2 8">Belongs to the cytochrome P450 family.</text>
</comment>
<dbReference type="Pfam" id="PF00067">
    <property type="entry name" value="p450"/>
    <property type="match status" value="1"/>
</dbReference>